<evidence type="ECO:0000313" key="1">
    <source>
        <dbReference type="EMBL" id="JAD97349.1"/>
    </source>
</evidence>
<dbReference type="EMBL" id="GBRH01200546">
    <property type="protein sequence ID" value="JAD97349.1"/>
    <property type="molecule type" value="Transcribed_RNA"/>
</dbReference>
<protein>
    <submittedName>
        <fullName evidence="1">Uncharacterized protein</fullName>
    </submittedName>
</protein>
<sequence length="23" mass="2653">MVSALSFFQQPSLLTVNKNYIDH</sequence>
<name>A0A0A9E995_ARUDO</name>
<dbReference type="AlphaFoldDB" id="A0A0A9E995"/>
<proteinExistence type="predicted"/>
<accession>A0A0A9E995</accession>
<organism evidence="1">
    <name type="scientific">Arundo donax</name>
    <name type="common">Giant reed</name>
    <name type="synonym">Donax arundinaceus</name>
    <dbReference type="NCBI Taxonomy" id="35708"/>
    <lineage>
        <taxon>Eukaryota</taxon>
        <taxon>Viridiplantae</taxon>
        <taxon>Streptophyta</taxon>
        <taxon>Embryophyta</taxon>
        <taxon>Tracheophyta</taxon>
        <taxon>Spermatophyta</taxon>
        <taxon>Magnoliopsida</taxon>
        <taxon>Liliopsida</taxon>
        <taxon>Poales</taxon>
        <taxon>Poaceae</taxon>
        <taxon>PACMAD clade</taxon>
        <taxon>Arundinoideae</taxon>
        <taxon>Arundineae</taxon>
        <taxon>Arundo</taxon>
    </lineage>
</organism>
<reference evidence="1" key="1">
    <citation type="submission" date="2014-09" db="EMBL/GenBank/DDBJ databases">
        <authorList>
            <person name="Magalhaes I.L.F."/>
            <person name="Oliveira U."/>
            <person name="Santos F.R."/>
            <person name="Vidigal T.H.D.A."/>
            <person name="Brescovit A.D."/>
            <person name="Santos A.J."/>
        </authorList>
    </citation>
    <scope>NUCLEOTIDE SEQUENCE</scope>
    <source>
        <tissue evidence="1">Shoot tissue taken approximately 20 cm above the soil surface</tissue>
    </source>
</reference>
<reference evidence="1" key="2">
    <citation type="journal article" date="2015" name="Data Brief">
        <title>Shoot transcriptome of the giant reed, Arundo donax.</title>
        <authorList>
            <person name="Barrero R.A."/>
            <person name="Guerrero F.D."/>
            <person name="Moolhuijzen P."/>
            <person name="Goolsby J.A."/>
            <person name="Tidwell J."/>
            <person name="Bellgard S.E."/>
            <person name="Bellgard M.I."/>
        </authorList>
    </citation>
    <scope>NUCLEOTIDE SEQUENCE</scope>
    <source>
        <tissue evidence="1">Shoot tissue taken approximately 20 cm above the soil surface</tissue>
    </source>
</reference>